<dbReference type="AlphaFoldDB" id="A0A366HVA0"/>
<dbReference type="EMBL" id="QNRR01000001">
    <property type="protein sequence ID" value="RBP47619.1"/>
    <property type="molecule type" value="Genomic_DNA"/>
</dbReference>
<name>A0A366HVA0_9BACT</name>
<organism evidence="1 2">
    <name type="scientific">Roseimicrobium gellanilyticum</name>
    <dbReference type="NCBI Taxonomy" id="748857"/>
    <lineage>
        <taxon>Bacteria</taxon>
        <taxon>Pseudomonadati</taxon>
        <taxon>Verrucomicrobiota</taxon>
        <taxon>Verrucomicrobiia</taxon>
        <taxon>Verrucomicrobiales</taxon>
        <taxon>Verrucomicrobiaceae</taxon>
        <taxon>Roseimicrobium</taxon>
    </lineage>
</organism>
<proteinExistence type="predicted"/>
<dbReference type="Proteomes" id="UP000253426">
    <property type="component" value="Unassembled WGS sequence"/>
</dbReference>
<reference evidence="1 2" key="1">
    <citation type="submission" date="2018-06" db="EMBL/GenBank/DDBJ databases">
        <title>Genomic Encyclopedia of Type Strains, Phase IV (KMG-IV): sequencing the most valuable type-strain genomes for metagenomic binning, comparative biology and taxonomic classification.</title>
        <authorList>
            <person name="Goeker M."/>
        </authorList>
    </citation>
    <scope>NUCLEOTIDE SEQUENCE [LARGE SCALE GENOMIC DNA]</scope>
    <source>
        <strain evidence="1 2">DSM 25532</strain>
    </source>
</reference>
<evidence type="ECO:0000313" key="2">
    <source>
        <dbReference type="Proteomes" id="UP000253426"/>
    </source>
</evidence>
<protein>
    <submittedName>
        <fullName evidence="1">NMT1-like family protein</fullName>
    </submittedName>
</protein>
<dbReference type="Pfam" id="PF13379">
    <property type="entry name" value="NMT1_2"/>
    <property type="match status" value="1"/>
</dbReference>
<comment type="caution">
    <text evidence="1">The sequence shown here is derived from an EMBL/GenBank/DDBJ whole genome shotgun (WGS) entry which is preliminary data.</text>
</comment>
<gene>
    <name evidence="1" type="ORF">DES53_101416</name>
</gene>
<sequence>MVYHTPSVTDDFHTPLKLGHDAAHDVLGTVENKRRTPIRVPPILSTGFVPSLEAMPLLAHTKGADAWRMLPCPSYGRIIRQLLTGELAAGLLPWELGITELVNKPAQKGVWCVPMVLHACPTELVLTTKAAKLAQPPKANKKTDVRRLVFGIEGRCSLTRYQILTWQLQVAKKHLDPPAFKVLPMELMRKGLEAGTLDGMVAPTPWGMQAQVEGNGKLDARFEPGKYAQQLVIFCRKELVAEHEEEFALLPHALADMHKRLEEDSEFLKVADQMARLGTPRCDSAILLEAAKRHLTGIVQKDFQPDKEWLATELQLLAERVPLGEGVFNAEELGAALAPQGIRAYAATSSL</sequence>
<dbReference type="Gene3D" id="3.40.190.10">
    <property type="entry name" value="Periplasmic binding protein-like II"/>
    <property type="match status" value="1"/>
</dbReference>
<accession>A0A366HVA0</accession>
<evidence type="ECO:0000313" key="1">
    <source>
        <dbReference type="EMBL" id="RBP47619.1"/>
    </source>
</evidence>
<keyword evidence="2" id="KW-1185">Reference proteome</keyword>